<evidence type="ECO:0000313" key="2">
    <source>
        <dbReference type="Proteomes" id="UP001369958"/>
    </source>
</evidence>
<dbReference type="InterPro" id="IPR023296">
    <property type="entry name" value="Glyco_hydro_beta-prop_sf"/>
</dbReference>
<name>A0ABZ2I5F0_9HYPH</name>
<keyword evidence="2" id="KW-1185">Reference proteome</keyword>
<reference evidence="1 2" key="1">
    <citation type="submission" date="2024-02" db="EMBL/GenBank/DDBJ databases">
        <title>Complete genome sequence of Pelagibacterium nitratireducens ZH15.</title>
        <authorList>
            <person name="Zhao L.H."/>
        </authorList>
    </citation>
    <scope>NUCLEOTIDE SEQUENCE [LARGE SCALE GENOMIC DNA]</scope>
    <source>
        <strain evidence="1 2">ZH15</strain>
    </source>
</reference>
<protein>
    <submittedName>
        <fullName evidence="1">Uncharacterized protein</fullName>
    </submittedName>
</protein>
<dbReference type="Gene3D" id="2.115.10.20">
    <property type="entry name" value="Glycosyl hydrolase domain, family 43"/>
    <property type="match status" value="1"/>
</dbReference>
<evidence type="ECO:0000313" key="1">
    <source>
        <dbReference type="EMBL" id="WWT33156.1"/>
    </source>
</evidence>
<dbReference type="Proteomes" id="UP001369958">
    <property type="component" value="Chromosome"/>
</dbReference>
<dbReference type="EMBL" id="CP146275">
    <property type="protein sequence ID" value="WWT33156.1"/>
    <property type="molecule type" value="Genomic_DNA"/>
</dbReference>
<gene>
    <name evidence="1" type="ORF">V6617_01390</name>
</gene>
<proteinExistence type="predicted"/>
<dbReference type="RefSeq" id="WP_338608579.1">
    <property type="nucleotide sequence ID" value="NZ_CP146275.1"/>
</dbReference>
<dbReference type="SUPFAM" id="SSF75005">
    <property type="entry name" value="Arabinanase/levansucrase/invertase"/>
    <property type="match status" value="1"/>
</dbReference>
<sequence>MFLTLKNRISEATTFYGDLLDSSGLDYIFNPSFAQLGSQLVMVFRGSSKKNSNIRAYLLVHDFLGRPTPILDLSQHFSAWGVVQTADPKLFQFGDTIWVTFNTGWSRFGNDIYIAPLYPNLGRPLRCDFSGRQKIEKNWAFYSWRGALRAIYALGNGTVLESQTDPTQSQGRLEMVPVGSVSSTRRARGLSIGTQLAFSADAAYLVAHRKFHILGKRAYIGKLVRLDFSGNDVYATSGGKYVFHSFGSLLGSRMKRNRNLISCSYFSGLQLQSGVARLGYGINDVAFGFADADLSEFQ</sequence>
<organism evidence="1 2">
    <name type="scientific">Pelagibacterium nitratireducens</name>
    <dbReference type="NCBI Taxonomy" id="1046114"/>
    <lineage>
        <taxon>Bacteria</taxon>
        <taxon>Pseudomonadati</taxon>
        <taxon>Pseudomonadota</taxon>
        <taxon>Alphaproteobacteria</taxon>
        <taxon>Hyphomicrobiales</taxon>
        <taxon>Devosiaceae</taxon>
        <taxon>Pelagibacterium</taxon>
    </lineage>
</organism>
<accession>A0ABZ2I5F0</accession>